<sequence length="155" mass="17294">MNPTIVQLEPMSLRGLARQFTPETKQEIMQLWADAVPLLHTTPGFTGDVVYGVTIDMAMNDGKMESFDYMPAMQVQPGSAAPEWSTTVDVPAGKYAVFTFDGHISGFPAWIMKVWTEGLAANGLKHRMAPDFERYDSRWNPETSSGPVDYYIPVE</sequence>
<dbReference type="EMBL" id="MKVH01000024">
    <property type="protein sequence ID" value="OJX56751.1"/>
    <property type="molecule type" value="Genomic_DNA"/>
</dbReference>
<evidence type="ECO:0000313" key="3">
    <source>
        <dbReference type="Proteomes" id="UP000184233"/>
    </source>
</evidence>
<dbReference type="Proteomes" id="UP000184233">
    <property type="component" value="Unassembled WGS sequence"/>
</dbReference>
<dbReference type="SUPFAM" id="SSF55136">
    <property type="entry name" value="Probable bacterial effector-binding domain"/>
    <property type="match status" value="1"/>
</dbReference>
<reference evidence="2 3" key="1">
    <citation type="submission" date="2016-09" db="EMBL/GenBank/DDBJ databases">
        <title>Genome-resolved meta-omics ties microbial dynamics to process performance in biotechnology for thiocyanate degradation.</title>
        <authorList>
            <person name="Kantor R.S."/>
            <person name="Huddy R.J."/>
            <person name="Iyer R."/>
            <person name="Thomas B.C."/>
            <person name="Brown C.T."/>
            <person name="Anantharaman K."/>
            <person name="Tringe S."/>
            <person name="Hettich R.L."/>
            <person name="Harrison S.T."/>
            <person name="Banfield J.F."/>
        </authorList>
    </citation>
    <scope>NUCLEOTIDE SEQUENCE [LARGE SCALE GENOMIC DNA]</scope>
    <source>
        <strain evidence="2">59-99</strain>
    </source>
</reference>
<accession>A0A1M3KWC1</accession>
<dbReference type="STRING" id="1895771.BGO89_09450"/>
<protein>
    <recommendedName>
        <fullName evidence="1">AraC effector-binding domain-containing protein</fullName>
    </recommendedName>
</protein>
<dbReference type="InterPro" id="IPR010499">
    <property type="entry name" value="AraC_E-bd"/>
</dbReference>
<dbReference type="InterPro" id="IPR053182">
    <property type="entry name" value="YobU-like_regulator"/>
</dbReference>
<evidence type="ECO:0000313" key="2">
    <source>
        <dbReference type="EMBL" id="OJX56751.1"/>
    </source>
</evidence>
<dbReference type="PANTHER" id="PTHR36444">
    <property type="entry name" value="TRANSCRIPTIONAL REGULATOR PROTEIN YOBU-RELATED"/>
    <property type="match status" value="1"/>
</dbReference>
<dbReference type="Gene3D" id="3.20.80.10">
    <property type="entry name" value="Regulatory factor, effector binding domain"/>
    <property type="match status" value="1"/>
</dbReference>
<dbReference type="InterPro" id="IPR011256">
    <property type="entry name" value="Reg_factor_effector_dom_sf"/>
</dbReference>
<feature type="domain" description="AraC effector-binding" evidence="1">
    <location>
        <begin position="1"/>
        <end position="155"/>
    </location>
</feature>
<evidence type="ECO:0000259" key="1">
    <source>
        <dbReference type="SMART" id="SM00871"/>
    </source>
</evidence>
<comment type="caution">
    <text evidence="2">The sequence shown here is derived from an EMBL/GenBank/DDBJ whole genome shotgun (WGS) entry which is preliminary data.</text>
</comment>
<dbReference type="Pfam" id="PF06445">
    <property type="entry name" value="GyrI-like"/>
    <property type="match status" value="1"/>
</dbReference>
<name>A0A1M3KWC1_9BACT</name>
<dbReference type="AlphaFoldDB" id="A0A1M3KWC1"/>
<organism evidence="2 3">
    <name type="scientific">Candidatus Kapaibacterium thiocyanatum</name>
    <dbReference type="NCBI Taxonomy" id="1895771"/>
    <lineage>
        <taxon>Bacteria</taxon>
        <taxon>Pseudomonadati</taxon>
        <taxon>Candidatus Kapaibacteriota</taxon>
        <taxon>Candidatus Kapaibacteriia</taxon>
        <taxon>Candidatus Kapaibacteriales</taxon>
        <taxon>Candidatus Kapaibacteriaceae</taxon>
        <taxon>Candidatus Kapaibacterium</taxon>
    </lineage>
</organism>
<dbReference type="InterPro" id="IPR029442">
    <property type="entry name" value="GyrI-like"/>
</dbReference>
<dbReference type="PANTHER" id="PTHR36444:SF2">
    <property type="entry name" value="TRANSCRIPTIONAL REGULATOR PROTEIN YOBU-RELATED"/>
    <property type="match status" value="1"/>
</dbReference>
<dbReference type="SMART" id="SM00871">
    <property type="entry name" value="AraC_E_bind"/>
    <property type="match status" value="1"/>
</dbReference>
<proteinExistence type="predicted"/>
<gene>
    <name evidence="2" type="ORF">BGO89_09450</name>
</gene>